<reference evidence="2" key="1">
    <citation type="journal article" date="2014" name="Int. J. Syst. Evol. Microbiol.">
        <title>Complete genome sequence of Corynebacterium casei LMG S-19264T (=DSM 44701T), isolated from a smear-ripened cheese.</title>
        <authorList>
            <consortium name="US DOE Joint Genome Institute (JGI-PGF)"/>
            <person name="Walter F."/>
            <person name="Albersmeier A."/>
            <person name="Kalinowski J."/>
            <person name="Ruckert C."/>
        </authorList>
    </citation>
    <scope>NUCLEOTIDE SEQUENCE</scope>
    <source>
        <strain evidence="2">CGMCC 4.7430</strain>
    </source>
</reference>
<dbReference type="PANTHER" id="PTHR34846">
    <property type="entry name" value="4-CARBOXYMUCONOLACTONE DECARBOXYLASE FAMILY PROTEIN (AFU_ORTHOLOGUE AFUA_6G11590)"/>
    <property type="match status" value="1"/>
</dbReference>
<dbReference type="Pfam" id="PF02627">
    <property type="entry name" value="CMD"/>
    <property type="match status" value="1"/>
</dbReference>
<organism evidence="2 3">
    <name type="scientific">Nonomuraea glycinis</name>
    <dbReference type="NCBI Taxonomy" id="2047744"/>
    <lineage>
        <taxon>Bacteria</taxon>
        <taxon>Bacillati</taxon>
        <taxon>Actinomycetota</taxon>
        <taxon>Actinomycetes</taxon>
        <taxon>Streptosporangiales</taxon>
        <taxon>Streptosporangiaceae</taxon>
        <taxon>Nonomuraea</taxon>
    </lineage>
</organism>
<comment type="caution">
    <text evidence="2">The sequence shown here is derived from an EMBL/GenBank/DDBJ whole genome shotgun (WGS) entry which is preliminary data.</text>
</comment>
<proteinExistence type="predicted"/>
<dbReference type="Proteomes" id="UP000660745">
    <property type="component" value="Unassembled WGS sequence"/>
</dbReference>
<evidence type="ECO:0000259" key="1">
    <source>
        <dbReference type="Pfam" id="PF02627"/>
    </source>
</evidence>
<name>A0A918E341_9ACTN</name>
<protein>
    <recommendedName>
        <fullName evidence="1">Carboxymuconolactone decarboxylase-like domain-containing protein</fullName>
    </recommendedName>
</protein>
<reference evidence="2" key="2">
    <citation type="submission" date="2020-09" db="EMBL/GenBank/DDBJ databases">
        <authorList>
            <person name="Sun Q."/>
            <person name="Zhou Y."/>
        </authorList>
    </citation>
    <scope>NUCLEOTIDE SEQUENCE</scope>
    <source>
        <strain evidence="2">CGMCC 4.7430</strain>
    </source>
</reference>
<dbReference type="PANTHER" id="PTHR34846:SF11">
    <property type="entry name" value="4-CARBOXYMUCONOLACTONE DECARBOXYLASE FAMILY PROTEIN (AFU_ORTHOLOGUE AFUA_6G11590)"/>
    <property type="match status" value="1"/>
</dbReference>
<dbReference type="RefSeq" id="WP_189138011.1">
    <property type="nucleotide sequence ID" value="NZ_BMNK01000002.1"/>
</dbReference>
<sequence length="185" mass="19709">MTNRLHRPTPNELDPARRELYETITGGPRAAGPSLFALMDEDGRLAGPFNAMLLAPEVGQALQALGVAIRYRSSLSARVREMAILAVAARWDCAFERRAHEAVGRSAGLAEDELSALRGGSAPVLADPAEAAAMSLVMALLDGDADEGTYGHAVSVGGERMVFELSTLVGYYATLALQLRVFRVP</sequence>
<gene>
    <name evidence="2" type="ORF">GCM10012278_18300</name>
</gene>
<dbReference type="GO" id="GO:0051920">
    <property type="term" value="F:peroxiredoxin activity"/>
    <property type="evidence" value="ECO:0007669"/>
    <property type="project" value="InterPro"/>
</dbReference>
<dbReference type="InterPro" id="IPR003779">
    <property type="entry name" value="CMD-like"/>
</dbReference>
<dbReference type="EMBL" id="BMNK01000002">
    <property type="protein sequence ID" value="GGP04141.1"/>
    <property type="molecule type" value="Genomic_DNA"/>
</dbReference>
<dbReference type="AlphaFoldDB" id="A0A918E341"/>
<feature type="domain" description="Carboxymuconolactone decarboxylase-like" evidence="1">
    <location>
        <begin position="56"/>
        <end position="136"/>
    </location>
</feature>
<evidence type="ECO:0000313" key="2">
    <source>
        <dbReference type="EMBL" id="GGP04141.1"/>
    </source>
</evidence>
<dbReference type="Gene3D" id="1.20.1290.10">
    <property type="entry name" value="AhpD-like"/>
    <property type="match status" value="1"/>
</dbReference>
<evidence type="ECO:0000313" key="3">
    <source>
        <dbReference type="Proteomes" id="UP000660745"/>
    </source>
</evidence>
<dbReference type="SUPFAM" id="SSF69118">
    <property type="entry name" value="AhpD-like"/>
    <property type="match status" value="1"/>
</dbReference>
<accession>A0A918E341</accession>
<dbReference type="InterPro" id="IPR029032">
    <property type="entry name" value="AhpD-like"/>
</dbReference>
<keyword evidence="3" id="KW-1185">Reference proteome</keyword>